<dbReference type="STRING" id="1306861.A0A4U6XEP9"/>
<name>A0A4U6XEP9_9PEZI</name>
<proteinExistence type="predicted"/>
<dbReference type="GO" id="GO:0071944">
    <property type="term" value="C:cell periphery"/>
    <property type="evidence" value="ECO:0007669"/>
    <property type="project" value="UniProtKB-ARBA"/>
</dbReference>
<accession>A0A4U6XEP9</accession>
<dbReference type="PANTHER" id="PTHR15549">
    <property type="entry name" value="PAIRED IMMUNOGLOBULIN-LIKE TYPE 2 RECEPTOR"/>
    <property type="match status" value="1"/>
</dbReference>
<feature type="compositionally biased region" description="Low complexity" evidence="5">
    <location>
        <begin position="325"/>
        <end position="364"/>
    </location>
</feature>
<comment type="caution">
    <text evidence="6">The sequence shown here is derived from an EMBL/GenBank/DDBJ whole genome shotgun (WGS) entry which is preliminary data.</text>
</comment>
<organism evidence="6 7">
    <name type="scientific">Colletotrichum tanaceti</name>
    <dbReference type="NCBI Taxonomy" id="1306861"/>
    <lineage>
        <taxon>Eukaryota</taxon>
        <taxon>Fungi</taxon>
        <taxon>Dikarya</taxon>
        <taxon>Ascomycota</taxon>
        <taxon>Pezizomycotina</taxon>
        <taxon>Sordariomycetes</taxon>
        <taxon>Hypocreomycetidae</taxon>
        <taxon>Glomerellales</taxon>
        <taxon>Glomerellaceae</taxon>
        <taxon>Colletotrichum</taxon>
        <taxon>Colletotrichum destructivum species complex</taxon>
    </lineage>
</organism>
<comment type="subcellular location">
    <subcellularLocation>
        <location evidence="1">Membrane</location>
        <topology evidence="1">Single-pass membrane protein</topology>
    </subcellularLocation>
</comment>
<reference evidence="6 7" key="1">
    <citation type="journal article" date="2019" name="PLoS ONE">
        <title>Comparative genome analysis indicates high evolutionary potential of pathogenicity genes in Colletotrichum tanaceti.</title>
        <authorList>
            <person name="Lelwala R.V."/>
            <person name="Korhonen P.K."/>
            <person name="Young N.D."/>
            <person name="Scott J.B."/>
            <person name="Ades P.A."/>
            <person name="Gasser R.B."/>
            <person name="Taylor P.W.J."/>
        </authorList>
    </citation>
    <scope>NUCLEOTIDE SEQUENCE [LARGE SCALE GENOMIC DNA]</scope>
    <source>
        <strain evidence="6">BRIP57314</strain>
    </source>
</reference>
<dbReference type="AlphaFoldDB" id="A0A4U6XEP9"/>
<protein>
    <submittedName>
        <fullName evidence="6">Uncharacterized protein</fullName>
    </submittedName>
</protein>
<gene>
    <name evidence="6" type="ORF">CTA1_69</name>
</gene>
<evidence type="ECO:0000313" key="7">
    <source>
        <dbReference type="Proteomes" id="UP000310108"/>
    </source>
</evidence>
<dbReference type="EMBL" id="PJEX01000242">
    <property type="protein sequence ID" value="TKW52387.1"/>
    <property type="molecule type" value="Genomic_DNA"/>
</dbReference>
<feature type="non-terminal residue" evidence="6">
    <location>
        <position position="1"/>
    </location>
</feature>
<feature type="compositionally biased region" description="Basic and acidic residues" evidence="5">
    <location>
        <begin position="296"/>
        <end position="324"/>
    </location>
</feature>
<dbReference type="GO" id="GO:0016020">
    <property type="term" value="C:membrane"/>
    <property type="evidence" value="ECO:0007669"/>
    <property type="project" value="UniProtKB-SubCell"/>
</dbReference>
<evidence type="ECO:0000256" key="3">
    <source>
        <dbReference type="ARBA" id="ARBA00022989"/>
    </source>
</evidence>
<dbReference type="PANTHER" id="PTHR15549:SF26">
    <property type="entry name" value="AXIAL BUDDING PATTERN PROTEIN 2-RELATED"/>
    <property type="match status" value="1"/>
</dbReference>
<dbReference type="Proteomes" id="UP000310108">
    <property type="component" value="Unassembled WGS sequence"/>
</dbReference>
<evidence type="ECO:0000313" key="6">
    <source>
        <dbReference type="EMBL" id="TKW52387.1"/>
    </source>
</evidence>
<keyword evidence="2" id="KW-0812">Transmembrane</keyword>
<sequence length="595" mass="63215">SRSHVVERARSTHACIKAKKALSFLTAVVGPRSSEQQPTTTTTPSSSLLLPILLVFSVDSAVWPLTMRAFAHLPMLGGLLVAAASSQQTSDLSRRNEKLHRFYENEAKTGSCLIYVNKSVTNDGKTPCRIFCKNSGQPETTVGCHSEHVYNPNQKYPWDTDGNEYLPGKCLCADKIDPVTEAIATPVIESLANLDKVICGVFVQSVVESISIGFAFVPGGQGVTVARAATRAAVEGAKSFAENGMNPGDFFDGWVKKSCGLDKLQLDYADTFASLVNAPDSAGTSTGCKRKKKSDCKKLDAKPDPKTTKKDDGPKTTTTKKEDGPTTTTTKTEAGPTTTTTTTTSTSTSTSASASASASSSGTPVTCESCRSPGAKKAARDARWGSMFVPRAAGGDTCLLDNSKGGDSCEAGGGDLAARDGLLSERALTRADPMLNVNGRDFWIDCGQHKPCGQAKGDSNIDKYYYLEGDAKCGGDLKHGTFRDVGNSVFQNDHVYEKQTLALFLQWLGDGSTTPIGASTKPRPAWVAEVLLDEDSPRNFKLQPSNRPLGIPQGGAPLDDVLAYGIARSDPLSRRRGGTAGMPIERAAKNFALVE</sequence>
<feature type="region of interest" description="Disordered" evidence="5">
    <location>
        <begin position="280"/>
        <end position="382"/>
    </location>
</feature>
<keyword evidence="7" id="KW-1185">Reference proteome</keyword>
<evidence type="ECO:0000256" key="1">
    <source>
        <dbReference type="ARBA" id="ARBA00004167"/>
    </source>
</evidence>
<evidence type="ECO:0000256" key="4">
    <source>
        <dbReference type="ARBA" id="ARBA00023136"/>
    </source>
</evidence>
<keyword evidence="3" id="KW-1133">Transmembrane helix</keyword>
<feature type="non-terminal residue" evidence="6">
    <location>
        <position position="595"/>
    </location>
</feature>
<evidence type="ECO:0000256" key="5">
    <source>
        <dbReference type="SAM" id="MobiDB-lite"/>
    </source>
</evidence>
<dbReference type="InterPro" id="IPR051694">
    <property type="entry name" value="Immunoregulatory_rcpt-like"/>
</dbReference>
<keyword evidence="4" id="KW-0472">Membrane</keyword>
<evidence type="ECO:0000256" key="2">
    <source>
        <dbReference type="ARBA" id="ARBA00022692"/>
    </source>
</evidence>